<evidence type="ECO:0000313" key="2">
    <source>
        <dbReference type="EMBL" id="KAL2283892.1"/>
    </source>
</evidence>
<sequence length="153" mass="15678">MGMNTNVLGAPSTQTFQAAGSLKAKNSIRAAQKLTMGNTAKFGAVGIRVLIGGMPAFITVPRPQPPPSPRPRPRPGPVNPGPPPGNPTPPPTPRRPASGPSVTARGGKLGGEPGFVTFPRPQPPPSPRPRPRPGPVNPGPPPGNPTPPPTPRR</sequence>
<evidence type="ECO:0000256" key="1">
    <source>
        <dbReference type="SAM" id="MobiDB-lite"/>
    </source>
</evidence>
<protein>
    <submittedName>
        <fullName evidence="2">Uncharacterized protein</fullName>
    </submittedName>
</protein>
<dbReference type="EMBL" id="JBAWTH010000040">
    <property type="protein sequence ID" value="KAL2283892.1"/>
    <property type="molecule type" value="Genomic_DNA"/>
</dbReference>
<feature type="compositionally biased region" description="Pro residues" evidence="1">
    <location>
        <begin position="120"/>
        <end position="153"/>
    </location>
</feature>
<feature type="compositionally biased region" description="Pro residues" evidence="1">
    <location>
        <begin position="62"/>
        <end position="94"/>
    </location>
</feature>
<accession>A0ABR4EN94</accession>
<gene>
    <name evidence="2" type="ORF">FJTKL_09647</name>
</gene>
<dbReference type="Proteomes" id="UP001600888">
    <property type="component" value="Unassembled WGS sequence"/>
</dbReference>
<keyword evidence="3" id="KW-1185">Reference proteome</keyword>
<evidence type="ECO:0000313" key="3">
    <source>
        <dbReference type="Proteomes" id="UP001600888"/>
    </source>
</evidence>
<proteinExistence type="predicted"/>
<name>A0ABR4EN94_9PEZI</name>
<reference evidence="2 3" key="1">
    <citation type="submission" date="2024-03" db="EMBL/GenBank/DDBJ databases">
        <title>A high-quality draft genome sequence of Diaporthe vaccinii, a causative agent of upright dieback and viscid rot disease in cranberry plants.</title>
        <authorList>
            <person name="Sarrasin M."/>
            <person name="Lang B.F."/>
            <person name="Burger G."/>
        </authorList>
    </citation>
    <scope>NUCLEOTIDE SEQUENCE [LARGE SCALE GENOMIC DNA]</scope>
    <source>
        <strain evidence="2 3">IS7</strain>
    </source>
</reference>
<feature type="region of interest" description="Disordered" evidence="1">
    <location>
        <begin position="57"/>
        <end position="153"/>
    </location>
</feature>
<organism evidence="2 3">
    <name type="scientific">Diaporthe vaccinii</name>
    <dbReference type="NCBI Taxonomy" id="105482"/>
    <lineage>
        <taxon>Eukaryota</taxon>
        <taxon>Fungi</taxon>
        <taxon>Dikarya</taxon>
        <taxon>Ascomycota</taxon>
        <taxon>Pezizomycotina</taxon>
        <taxon>Sordariomycetes</taxon>
        <taxon>Sordariomycetidae</taxon>
        <taxon>Diaporthales</taxon>
        <taxon>Diaporthaceae</taxon>
        <taxon>Diaporthe</taxon>
        <taxon>Diaporthe eres species complex</taxon>
    </lineage>
</organism>
<dbReference type="PRINTS" id="PR01217">
    <property type="entry name" value="PRICHEXTENSN"/>
</dbReference>
<comment type="caution">
    <text evidence="2">The sequence shown here is derived from an EMBL/GenBank/DDBJ whole genome shotgun (WGS) entry which is preliminary data.</text>
</comment>